<dbReference type="CDD" id="cd00448">
    <property type="entry name" value="YjgF_YER057c_UK114_family"/>
    <property type="match status" value="1"/>
</dbReference>
<dbReference type="InterPro" id="IPR035959">
    <property type="entry name" value="RutC-like_sf"/>
</dbReference>
<dbReference type="NCBIfam" id="TIGR00004">
    <property type="entry name" value="Rid family detoxifying hydrolase"/>
    <property type="match status" value="1"/>
</dbReference>
<gene>
    <name evidence="2" type="ORF">SAMN05216255_3478</name>
</gene>
<evidence type="ECO:0000256" key="1">
    <source>
        <dbReference type="ARBA" id="ARBA00010552"/>
    </source>
</evidence>
<accession>A0A239HNG0</accession>
<sequence length="127" mass="13473">MLLQAIQAEHAPAALGTYSQAIKCGNALYLSGQLPINPLTLQPCNAKVGHQLHHGFANLRAVSKSSGGDLAKVVKLNLYLTDLTNAPKANQIMAGYFSKPYPARAAVGVASMPQNFCIEAEAIRVLD</sequence>
<evidence type="ECO:0000313" key="3">
    <source>
        <dbReference type="Proteomes" id="UP000242915"/>
    </source>
</evidence>
<dbReference type="InterPro" id="IPR006056">
    <property type="entry name" value="RidA"/>
</dbReference>
<dbReference type="GO" id="GO:0005829">
    <property type="term" value="C:cytosol"/>
    <property type="evidence" value="ECO:0007669"/>
    <property type="project" value="TreeGrafter"/>
</dbReference>
<dbReference type="PANTHER" id="PTHR11803">
    <property type="entry name" value="2-IMINOBUTANOATE/2-IMINOPROPANOATE DEAMINASE RIDA"/>
    <property type="match status" value="1"/>
</dbReference>
<dbReference type="FunFam" id="3.30.1330.40:FF:000001">
    <property type="entry name" value="L-PSP family endoribonuclease"/>
    <property type="match status" value="1"/>
</dbReference>
<dbReference type="SUPFAM" id="SSF55298">
    <property type="entry name" value="YjgF-like"/>
    <property type="match status" value="1"/>
</dbReference>
<name>A0A239HNG0_9PSED</name>
<proteinExistence type="inferred from homology"/>
<dbReference type="EMBL" id="FZOG01000005">
    <property type="protein sequence ID" value="SNS82443.1"/>
    <property type="molecule type" value="Genomic_DNA"/>
</dbReference>
<dbReference type="GO" id="GO:0019239">
    <property type="term" value="F:deaminase activity"/>
    <property type="evidence" value="ECO:0007669"/>
    <property type="project" value="TreeGrafter"/>
</dbReference>
<dbReference type="Gene3D" id="3.30.1330.40">
    <property type="entry name" value="RutC-like"/>
    <property type="match status" value="1"/>
</dbReference>
<dbReference type="InterPro" id="IPR006175">
    <property type="entry name" value="YjgF/YER057c/UK114"/>
</dbReference>
<dbReference type="PANTHER" id="PTHR11803:SF39">
    <property type="entry name" value="2-IMINOBUTANOATE_2-IMINOPROPANOATE DEAMINASE"/>
    <property type="match status" value="1"/>
</dbReference>
<protein>
    <submittedName>
        <fullName evidence="2">Reactive intermediate/imine deaminase</fullName>
    </submittedName>
</protein>
<comment type="similarity">
    <text evidence="1">Belongs to the RutC family.</text>
</comment>
<keyword evidence="3" id="KW-1185">Reference proteome</keyword>
<reference evidence="3" key="1">
    <citation type="submission" date="2017-06" db="EMBL/GenBank/DDBJ databases">
        <authorList>
            <person name="Varghese N."/>
            <person name="Submissions S."/>
        </authorList>
    </citation>
    <scope>NUCLEOTIDE SEQUENCE [LARGE SCALE GENOMIC DNA]</scope>
    <source>
        <strain evidence="3">CIP 108523</strain>
    </source>
</reference>
<organism evidence="2 3">
    <name type="scientific">Pseudomonas segetis</name>
    <dbReference type="NCBI Taxonomy" id="298908"/>
    <lineage>
        <taxon>Bacteria</taxon>
        <taxon>Pseudomonadati</taxon>
        <taxon>Pseudomonadota</taxon>
        <taxon>Gammaproteobacteria</taxon>
        <taxon>Pseudomonadales</taxon>
        <taxon>Pseudomonadaceae</taxon>
        <taxon>Pseudomonas</taxon>
    </lineage>
</organism>
<evidence type="ECO:0000313" key="2">
    <source>
        <dbReference type="EMBL" id="SNS82443.1"/>
    </source>
</evidence>
<dbReference type="Pfam" id="PF01042">
    <property type="entry name" value="Ribonuc_L-PSP"/>
    <property type="match status" value="1"/>
</dbReference>
<dbReference type="AlphaFoldDB" id="A0A239HNG0"/>
<dbReference type="Proteomes" id="UP000242915">
    <property type="component" value="Unassembled WGS sequence"/>
</dbReference>